<dbReference type="InterPro" id="IPR017441">
    <property type="entry name" value="Protein_kinase_ATP_BS"/>
</dbReference>
<dbReference type="STRING" id="45351.A7RX97"/>
<feature type="domain" description="FZ" evidence="13">
    <location>
        <begin position="1"/>
        <end position="122"/>
    </location>
</feature>
<dbReference type="GO" id="GO:0004714">
    <property type="term" value="F:transmembrane receptor protein tyrosine kinase activity"/>
    <property type="evidence" value="ECO:0007669"/>
    <property type="project" value="UniProtKB-EC"/>
</dbReference>
<dbReference type="InterPro" id="IPR038178">
    <property type="entry name" value="Kringle_sf"/>
</dbReference>
<dbReference type="PhylomeDB" id="A7RX97"/>
<accession>A7RX97</accession>
<dbReference type="InterPro" id="IPR020635">
    <property type="entry name" value="Tyr_kinase_cat_dom"/>
</dbReference>
<dbReference type="PANTHER" id="PTHR24416">
    <property type="entry name" value="TYROSINE-PROTEIN KINASE RECEPTOR"/>
    <property type="match status" value="1"/>
</dbReference>
<dbReference type="Pfam" id="PF07714">
    <property type="entry name" value="PK_Tyr_Ser-Thr"/>
    <property type="match status" value="1"/>
</dbReference>
<evidence type="ECO:0000256" key="10">
    <source>
        <dbReference type="PROSITE-ProRule" id="PRU10141"/>
    </source>
</evidence>
<dbReference type="Pfam" id="PF00051">
    <property type="entry name" value="Kringle"/>
    <property type="match status" value="1"/>
</dbReference>
<evidence type="ECO:0000256" key="5">
    <source>
        <dbReference type="ARBA" id="ARBA00022840"/>
    </source>
</evidence>
<evidence type="ECO:0000256" key="3">
    <source>
        <dbReference type="ARBA" id="ARBA00022572"/>
    </source>
</evidence>
<comment type="caution">
    <text evidence="9">Lacks conserved residue(s) required for the propagation of feature annotation.</text>
</comment>
<protein>
    <recommendedName>
        <fullName evidence="17">Receptor protein-tyrosine kinase</fullName>
    </recommendedName>
</protein>
<evidence type="ECO:0000313" key="16">
    <source>
        <dbReference type="Proteomes" id="UP000001593"/>
    </source>
</evidence>
<evidence type="ECO:0000256" key="11">
    <source>
        <dbReference type="SAM" id="MobiDB-lite"/>
    </source>
</evidence>
<evidence type="ECO:0000256" key="2">
    <source>
        <dbReference type="ARBA" id="ARBA00022553"/>
    </source>
</evidence>
<dbReference type="InterPro" id="IPR018056">
    <property type="entry name" value="Kringle_CS"/>
</dbReference>
<evidence type="ECO:0000256" key="1">
    <source>
        <dbReference type="ARBA" id="ARBA00004479"/>
    </source>
</evidence>
<feature type="domain" description="Kringle" evidence="14">
    <location>
        <begin position="131"/>
        <end position="197"/>
    </location>
</feature>
<feature type="non-terminal residue" evidence="15">
    <location>
        <position position="508"/>
    </location>
</feature>
<dbReference type="InterPro" id="IPR001245">
    <property type="entry name" value="Ser-Thr/Tyr_kinase_cat_dom"/>
</dbReference>
<dbReference type="InterPro" id="IPR000719">
    <property type="entry name" value="Prot_kinase_dom"/>
</dbReference>
<dbReference type="InterPro" id="IPR020067">
    <property type="entry name" value="Frizzled_dom"/>
</dbReference>
<dbReference type="OMA" id="CASEYFR"/>
<evidence type="ECO:0000256" key="9">
    <source>
        <dbReference type="PROSITE-ProRule" id="PRU00121"/>
    </source>
</evidence>
<keyword evidence="4 10" id="KW-0547">Nucleotide-binding</keyword>
<feature type="binding site" evidence="10">
    <location>
        <position position="301"/>
    </location>
    <ligand>
        <name>ATP</name>
        <dbReference type="ChEBI" id="CHEBI:30616"/>
    </ligand>
</feature>
<dbReference type="InterPro" id="IPR008266">
    <property type="entry name" value="Tyr_kinase_AS"/>
</dbReference>
<dbReference type="PRINTS" id="PR00109">
    <property type="entry name" value="TYRKINASE"/>
</dbReference>
<dbReference type="InterPro" id="IPR050122">
    <property type="entry name" value="RTK"/>
</dbReference>
<evidence type="ECO:0000256" key="8">
    <source>
        <dbReference type="PROSITE-ProRule" id="PRU00090"/>
    </source>
</evidence>
<dbReference type="InterPro" id="IPR013806">
    <property type="entry name" value="Kringle-like"/>
</dbReference>
<dbReference type="Gene3D" id="3.30.200.20">
    <property type="entry name" value="Phosphorylase Kinase, domain 1"/>
    <property type="match status" value="1"/>
</dbReference>
<keyword evidence="5 10" id="KW-0067">ATP-binding</keyword>
<keyword evidence="3 9" id="KW-0420">Kringle</keyword>
<dbReference type="InParanoid" id="A7RX97"/>
<evidence type="ECO:0000259" key="13">
    <source>
        <dbReference type="PROSITE" id="PS50038"/>
    </source>
</evidence>
<dbReference type="AlphaFoldDB" id="A7RX97"/>
<evidence type="ECO:0000256" key="7">
    <source>
        <dbReference type="ARBA" id="ARBA00051243"/>
    </source>
</evidence>
<reference evidence="15 16" key="1">
    <citation type="journal article" date="2007" name="Science">
        <title>Sea anemone genome reveals ancestral eumetazoan gene repertoire and genomic organization.</title>
        <authorList>
            <person name="Putnam N.H."/>
            <person name="Srivastava M."/>
            <person name="Hellsten U."/>
            <person name="Dirks B."/>
            <person name="Chapman J."/>
            <person name="Salamov A."/>
            <person name="Terry A."/>
            <person name="Shapiro H."/>
            <person name="Lindquist E."/>
            <person name="Kapitonov V.V."/>
            <person name="Jurka J."/>
            <person name="Genikhovich G."/>
            <person name="Grigoriev I.V."/>
            <person name="Lucas S.M."/>
            <person name="Steele R.E."/>
            <person name="Finnerty J.R."/>
            <person name="Technau U."/>
            <person name="Martindale M.Q."/>
            <person name="Rokhsar D.S."/>
        </authorList>
    </citation>
    <scope>NUCLEOTIDE SEQUENCE [LARGE SCALE GENOMIC DNA]</scope>
    <source>
        <strain evidence="16">CH2 X CH6</strain>
    </source>
</reference>
<feature type="region of interest" description="Disordered" evidence="11">
    <location>
        <begin position="228"/>
        <end position="249"/>
    </location>
</feature>
<dbReference type="PROSITE" id="PS50011">
    <property type="entry name" value="PROTEIN_KINASE_DOM"/>
    <property type="match status" value="1"/>
</dbReference>
<dbReference type="GO" id="GO:0016020">
    <property type="term" value="C:membrane"/>
    <property type="evidence" value="ECO:0007669"/>
    <property type="project" value="UniProtKB-SubCell"/>
</dbReference>
<keyword evidence="2" id="KW-0597">Phosphoprotein</keyword>
<dbReference type="PROSITE" id="PS00021">
    <property type="entry name" value="KRINGLE_1"/>
    <property type="match status" value="1"/>
</dbReference>
<evidence type="ECO:0000259" key="14">
    <source>
        <dbReference type="PROSITE" id="PS50070"/>
    </source>
</evidence>
<sequence length="508" mass="57994">CEPYKGTFCSKYLKGKNVYVKDRQQNVENKVATLIGILNRHVTDRCKEYVIPTLCNYIIPPCAKDSKKPRPIRFCRDDCEVLQNTVCKLEFHYAKQRFAKMLPDCSVLPGPGSPEYKTCIRVTMKGEDNQYCYNGTGEDYIGRLNVTKYGMPCLSWKSNDPVYKLSHNFCRNPRGQHEAPWCYVDKNTYEYCVIPKCSEASDAIMAVLILAFVSIIVYLKVQHRRSTLPNRDHSSSGSISKSTQSTLQQPSSDFKQSLIDDANQGKVKFLELLGEGGFAKVCKAALMRNETEYTDVRLAIKRLKPNVPPQVVENFKNEISVLMGLQDINVLCLVGVSAGEEPLFMVFEYFEDMDMHRYLNLHIPSPAQLQDDLRDDCMHDPDEVLFLDFALQVASGMAYLAENNFIHRDLAARNCFITEDNIVKISNLGIGSCRYPADYSWVHGSSLLPVRWMPPEALNSLHFTHRSDVWSFGVVLWEIYSYGRQPYSGYNNQEAIECIRNMQMLPCP</sequence>
<dbReference type="eggNOG" id="KOG1026">
    <property type="taxonomic scope" value="Eukaryota"/>
</dbReference>
<dbReference type="Gene3D" id="2.40.20.10">
    <property type="entry name" value="Plasminogen Kringle 4"/>
    <property type="match status" value="1"/>
</dbReference>
<dbReference type="Gene3D" id="1.10.510.10">
    <property type="entry name" value="Transferase(Phosphotransferase) domain 1"/>
    <property type="match status" value="1"/>
</dbReference>
<proteinExistence type="predicted"/>
<dbReference type="HOGENOM" id="CLU_000288_30_3_1"/>
<dbReference type="SMART" id="SM00130">
    <property type="entry name" value="KR"/>
    <property type="match status" value="1"/>
</dbReference>
<gene>
    <name evidence="15" type="ORF">NEMVEDRAFT_v1g21450</name>
</gene>
<keyword evidence="16" id="KW-1185">Reference proteome</keyword>
<dbReference type="PRINTS" id="PR00018">
    <property type="entry name" value="KRINGLE"/>
</dbReference>
<evidence type="ECO:0000256" key="6">
    <source>
        <dbReference type="ARBA" id="ARBA00023157"/>
    </source>
</evidence>
<dbReference type="EMBL" id="DS469549">
    <property type="protein sequence ID" value="EDO43993.1"/>
    <property type="molecule type" value="Genomic_DNA"/>
</dbReference>
<feature type="disulfide bond" evidence="8">
    <location>
        <begin position="1"/>
        <end position="62"/>
    </location>
</feature>
<organism evidence="15 16">
    <name type="scientific">Nematostella vectensis</name>
    <name type="common">Starlet sea anemone</name>
    <dbReference type="NCBI Taxonomy" id="45351"/>
    <lineage>
        <taxon>Eukaryota</taxon>
        <taxon>Metazoa</taxon>
        <taxon>Cnidaria</taxon>
        <taxon>Anthozoa</taxon>
        <taxon>Hexacorallia</taxon>
        <taxon>Actiniaria</taxon>
        <taxon>Edwardsiidae</taxon>
        <taxon>Nematostella</taxon>
    </lineage>
</organism>
<comment type="subcellular location">
    <subcellularLocation>
        <location evidence="1">Membrane</location>
        <topology evidence="1">Single-pass type I membrane protein</topology>
    </subcellularLocation>
</comment>
<dbReference type="GO" id="GO:0005524">
    <property type="term" value="F:ATP binding"/>
    <property type="evidence" value="ECO:0007669"/>
    <property type="project" value="UniProtKB-UniRule"/>
</dbReference>
<dbReference type="SMART" id="SM00219">
    <property type="entry name" value="TyrKc"/>
    <property type="match status" value="1"/>
</dbReference>
<dbReference type="PROSITE" id="PS00107">
    <property type="entry name" value="PROTEIN_KINASE_ATP"/>
    <property type="match status" value="1"/>
</dbReference>
<dbReference type="PROSITE" id="PS00109">
    <property type="entry name" value="PROTEIN_KINASE_TYR"/>
    <property type="match status" value="1"/>
</dbReference>
<feature type="domain" description="Protein kinase" evidence="12">
    <location>
        <begin position="267"/>
        <end position="508"/>
    </location>
</feature>
<dbReference type="InterPro" id="IPR000001">
    <property type="entry name" value="Kringle"/>
</dbReference>
<evidence type="ECO:0008006" key="17">
    <source>
        <dbReference type="Google" id="ProtNLM"/>
    </source>
</evidence>
<dbReference type="Proteomes" id="UP000001593">
    <property type="component" value="Unassembled WGS sequence"/>
</dbReference>
<comment type="catalytic activity">
    <reaction evidence="7">
        <text>L-tyrosyl-[protein] + ATP = O-phospho-L-tyrosyl-[protein] + ADP + H(+)</text>
        <dbReference type="Rhea" id="RHEA:10596"/>
        <dbReference type="Rhea" id="RHEA-COMP:10136"/>
        <dbReference type="Rhea" id="RHEA-COMP:20101"/>
        <dbReference type="ChEBI" id="CHEBI:15378"/>
        <dbReference type="ChEBI" id="CHEBI:30616"/>
        <dbReference type="ChEBI" id="CHEBI:46858"/>
        <dbReference type="ChEBI" id="CHEBI:61978"/>
        <dbReference type="ChEBI" id="CHEBI:456216"/>
        <dbReference type="EC" id="2.7.10.1"/>
    </reaction>
</comment>
<name>A7RX97_NEMVE</name>
<dbReference type="PANTHER" id="PTHR24416:SF611">
    <property type="entry name" value="TYROSINE-PROTEIN KINASE TRANSMEMBRANE RECEPTOR ROR"/>
    <property type="match status" value="1"/>
</dbReference>
<keyword evidence="6 8" id="KW-1015">Disulfide bond</keyword>
<dbReference type="PROSITE" id="PS50070">
    <property type="entry name" value="KRINGLE_2"/>
    <property type="match status" value="1"/>
</dbReference>
<evidence type="ECO:0000256" key="4">
    <source>
        <dbReference type="ARBA" id="ARBA00022741"/>
    </source>
</evidence>
<feature type="compositionally biased region" description="Low complexity" evidence="11">
    <location>
        <begin position="235"/>
        <end position="245"/>
    </location>
</feature>
<dbReference type="InterPro" id="IPR011009">
    <property type="entry name" value="Kinase-like_dom_sf"/>
</dbReference>
<dbReference type="CDD" id="cd00108">
    <property type="entry name" value="KR"/>
    <property type="match status" value="1"/>
</dbReference>
<dbReference type="InterPro" id="IPR036790">
    <property type="entry name" value="Frizzled_dom_sf"/>
</dbReference>
<dbReference type="Gene3D" id="1.10.2000.10">
    <property type="entry name" value="Frizzled cysteine-rich domain"/>
    <property type="match status" value="1"/>
</dbReference>
<dbReference type="SUPFAM" id="SSF57440">
    <property type="entry name" value="Kringle-like"/>
    <property type="match status" value="1"/>
</dbReference>
<dbReference type="Pfam" id="PF01392">
    <property type="entry name" value="Fz"/>
    <property type="match status" value="1"/>
</dbReference>
<dbReference type="PROSITE" id="PS50038">
    <property type="entry name" value="FZ"/>
    <property type="match status" value="1"/>
</dbReference>
<evidence type="ECO:0000313" key="15">
    <source>
        <dbReference type="EMBL" id="EDO43993.1"/>
    </source>
</evidence>
<feature type="non-terminal residue" evidence="15">
    <location>
        <position position="1"/>
    </location>
</feature>
<dbReference type="InterPro" id="IPR041775">
    <property type="entry name" value="Ror-like_CRD"/>
</dbReference>
<dbReference type="CDD" id="cd07459">
    <property type="entry name" value="CRD_TK_ROR_like"/>
    <property type="match status" value="1"/>
</dbReference>
<evidence type="ECO:0000259" key="12">
    <source>
        <dbReference type="PROSITE" id="PS50011"/>
    </source>
</evidence>
<dbReference type="SUPFAM" id="SSF56112">
    <property type="entry name" value="Protein kinase-like (PK-like)"/>
    <property type="match status" value="1"/>
</dbReference>
<feature type="disulfide bond" evidence="8">
    <location>
        <begin position="9"/>
        <end position="55"/>
    </location>
</feature>